<name>A0A553NE05_TIGCA</name>
<feature type="compositionally biased region" description="Polar residues" evidence="1">
    <location>
        <begin position="18"/>
        <end position="39"/>
    </location>
</feature>
<dbReference type="AlphaFoldDB" id="A0A553NE05"/>
<dbReference type="EMBL" id="VCGU01000458">
    <property type="protein sequence ID" value="TRY63680.1"/>
    <property type="molecule type" value="Genomic_DNA"/>
</dbReference>
<evidence type="ECO:0000313" key="2">
    <source>
        <dbReference type="EMBL" id="TRY63680.1"/>
    </source>
</evidence>
<proteinExistence type="predicted"/>
<sequence>MDSSPVQSAKGGPVPNNAGLTYQNRPLVSGRESNLSTGWQPLPSPGLLPLPSLYSPNCALWTQRLPPATPIRPHENSSKGKSKSLKLPAGSNGTSICSKSRGMLYFATAVLTAAKGWLWARTYTSNRLINPDIL</sequence>
<feature type="region of interest" description="Disordered" evidence="1">
    <location>
        <begin position="65"/>
        <end position="95"/>
    </location>
</feature>
<accession>A0A553NE05</accession>
<organism evidence="2 3">
    <name type="scientific">Tigriopus californicus</name>
    <name type="common">Marine copepod</name>
    <dbReference type="NCBI Taxonomy" id="6832"/>
    <lineage>
        <taxon>Eukaryota</taxon>
        <taxon>Metazoa</taxon>
        <taxon>Ecdysozoa</taxon>
        <taxon>Arthropoda</taxon>
        <taxon>Crustacea</taxon>
        <taxon>Multicrustacea</taxon>
        <taxon>Hexanauplia</taxon>
        <taxon>Copepoda</taxon>
        <taxon>Harpacticoida</taxon>
        <taxon>Harpacticidae</taxon>
        <taxon>Tigriopus</taxon>
    </lineage>
</organism>
<comment type="caution">
    <text evidence="2">The sequence shown here is derived from an EMBL/GenBank/DDBJ whole genome shotgun (WGS) entry which is preliminary data.</text>
</comment>
<evidence type="ECO:0000256" key="1">
    <source>
        <dbReference type="SAM" id="MobiDB-lite"/>
    </source>
</evidence>
<feature type="region of interest" description="Disordered" evidence="1">
    <location>
        <begin position="1"/>
        <end position="41"/>
    </location>
</feature>
<protein>
    <submittedName>
        <fullName evidence="2">Uncharacterized protein</fullName>
    </submittedName>
</protein>
<gene>
    <name evidence="2" type="ORF">TCAL_16568</name>
</gene>
<dbReference type="Proteomes" id="UP000318571">
    <property type="component" value="Chromosome 10"/>
</dbReference>
<keyword evidence="3" id="KW-1185">Reference proteome</keyword>
<evidence type="ECO:0000313" key="3">
    <source>
        <dbReference type="Proteomes" id="UP000318571"/>
    </source>
</evidence>
<reference evidence="2 3" key="1">
    <citation type="journal article" date="2018" name="Nat. Ecol. Evol.">
        <title>Genomic signatures of mitonuclear coevolution across populations of Tigriopus californicus.</title>
        <authorList>
            <person name="Barreto F.S."/>
            <person name="Watson E.T."/>
            <person name="Lima T.G."/>
            <person name="Willett C.S."/>
            <person name="Edmands S."/>
            <person name="Li W."/>
            <person name="Burton R.S."/>
        </authorList>
    </citation>
    <scope>NUCLEOTIDE SEQUENCE [LARGE SCALE GENOMIC DNA]</scope>
    <source>
        <strain evidence="2 3">San Diego</strain>
    </source>
</reference>